<evidence type="ECO:0000256" key="9">
    <source>
        <dbReference type="SAM" id="Phobius"/>
    </source>
</evidence>
<keyword evidence="7 9" id="KW-0472">Membrane</keyword>
<dbReference type="OrthoDB" id="9133810at2"/>
<sequence length="238" mass="25117">MSTDISDLHQTARRSAIERAEKEYKVQCDVFDTADRKAQATTTIAGALLAADLGFVSKLSETPSLVAQVILVVITLALGCSVLMALCAMYARDSELPASGAETESKYKSLIAQTTSDNFSKAEIELLDFLLEKLQQANASVGVVSSKKADWVHRAQKALIAAAFATIVLTLALTFYPNLLALKSGSEPAVALAPAEASNVDQLKRPRLDPSSSASIAYSAETPAEVKSASSSLATAPH</sequence>
<name>A0A160FN06_9BURK</name>
<feature type="compositionally biased region" description="Polar residues" evidence="8">
    <location>
        <begin position="228"/>
        <end position="238"/>
    </location>
</feature>
<evidence type="ECO:0000259" key="10">
    <source>
        <dbReference type="Pfam" id="PF18967"/>
    </source>
</evidence>
<protein>
    <recommendedName>
        <fullName evidence="10">Pycsar effector protein domain-containing protein</fullName>
    </recommendedName>
</protein>
<evidence type="ECO:0000256" key="1">
    <source>
        <dbReference type="ARBA" id="ARBA00004236"/>
    </source>
</evidence>
<evidence type="ECO:0000256" key="2">
    <source>
        <dbReference type="ARBA" id="ARBA00022475"/>
    </source>
</evidence>
<evidence type="ECO:0000256" key="4">
    <source>
        <dbReference type="ARBA" id="ARBA00022741"/>
    </source>
</evidence>
<dbReference type="Proteomes" id="UP000076852">
    <property type="component" value="Chromosome 1"/>
</dbReference>
<keyword evidence="12" id="KW-1185">Reference proteome</keyword>
<dbReference type="RefSeq" id="WP_063496995.1">
    <property type="nucleotide sequence ID" value="NZ_CP014578.1"/>
</dbReference>
<evidence type="ECO:0000256" key="6">
    <source>
        <dbReference type="ARBA" id="ARBA00023118"/>
    </source>
</evidence>
<dbReference type="InterPro" id="IPR043760">
    <property type="entry name" value="PycTM_dom"/>
</dbReference>
<dbReference type="AlphaFoldDB" id="A0A160FN06"/>
<dbReference type="Pfam" id="PF18967">
    <property type="entry name" value="PycTM"/>
    <property type="match status" value="1"/>
</dbReference>
<evidence type="ECO:0000313" key="12">
    <source>
        <dbReference type="Proteomes" id="UP000076852"/>
    </source>
</evidence>
<accession>A0A160FN06</accession>
<feature type="transmembrane region" description="Helical" evidence="9">
    <location>
        <begin position="158"/>
        <end position="176"/>
    </location>
</feature>
<keyword evidence="6" id="KW-0051">Antiviral defense</keyword>
<dbReference type="KEGG" id="buz:AYM40_15575"/>
<comment type="subcellular location">
    <subcellularLocation>
        <location evidence="1">Cell membrane</location>
    </subcellularLocation>
</comment>
<keyword evidence="4" id="KW-0547">Nucleotide-binding</keyword>
<feature type="domain" description="Pycsar effector protein" evidence="10">
    <location>
        <begin position="31"/>
        <end position="173"/>
    </location>
</feature>
<dbReference type="EMBL" id="CP014578">
    <property type="protein sequence ID" value="ANB73618.1"/>
    <property type="molecule type" value="Genomic_DNA"/>
</dbReference>
<evidence type="ECO:0000256" key="5">
    <source>
        <dbReference type="ARBA" id="ARBA00022989"/>
    </source>
</evidence>
<gene>
    <name evidence="11" type="ORF">AYM40_15575</name>
</gene>
<evidence type="ECO:0000256" key="8">
    <source>
        <dbReference type="SAM" id="MobiDB-lite"/>
    </source>
</evidence>
<proteinExistence type="predicted"/>
<organism evidence="11 12">
    <name type="scientific">Paraburkholderia phytofirmans OLGA172</name>
    <dbReference type="NCBI Taxonomy" id="1417228"/>
    <lineage>
        <taxon>Bacteria</taxon>
        <taxon>Pseudomonadati</taxon>
        <taxon>Pseudomonadota</taxon>
        <taxon>Betaproteobacteria</taxon>
        <taxon>Burkholderiales</taxon>
        <taxon>Burkholderiaceae</taxon>
        <taxon>Paraburkholderia</taxon>
    </lineage>
</organism>
<keyword evidence="5 9" id="KW-1133">Transmembrane helix</keyword>
<evidence type="ECO:0000313" key="11">
    <source>
        <dbReference type="EMBL" id="ANB73618.1"/>
    </source>
</evidence>
<keyword evidence="2" id="KW-1003">Cell membrane</keyword>
<keyword evidence="3 9" id="KW-0812">Transmembrane</keyword>
<evidence type="ECO:0000256" key="7">
    <source>
        <dbReference type="ARBA" id="ARBA00023136"/>
    </source>
</evidence>
<reference evidence="11 12" key="1">
    <citation type="journal article" date="2016" name="Gene">
        <title>PacBio SMRT assembly of a complex multi-replicon genome reveals chlorocatechol degradative operon in a region of genome plasticity.</title>
        <authorList>
            <person name="Ricker N."/>
            <person name="Shen S.Y."/>
            <person name="Goordial J."/>
            <person name="Jin S."/>
            <person name="Fulthorpe R.R."/>
        </authorList>
    </citation>
    <scope>NUCLEOTIDE SEQUENCE [LARGE SCALE GENOMIC DNA]</scope>
    <source>
        <strain evidence="11 12">OLGA172</strain>
    </source>
</reference>
<evidence type="ECO:0000256" key="3">
    <source>
        <dbReference type="ARBA" id="ARBA00022692"/>
    </source>
</evidence>
<dbReference type="STRING" id="1804984.AYM40_15575"/>
<feature type="transmembrane region" description="Helical" evidence="9">
    <location>
        <begin position="65"/>
        <end position="91"/>
    </location>
</feature>
<feature type="region of interest" description="Disordered" evidence="8">
    <location>
        <begin position="195"/>
        <end position="238"/>
    </location>
</feature>